<sequence>MSETTGKAFDFKLFKRLLGYTKPYKWTFSFVAFAAIALSVLGVLSPILLEKAIDESILPKDWNGLVYYVILMIVVLLGEVLFQFSFIYYANWLGQTVIRDIRVKLFKLMMSFRMKYFDKSAVGRLTTRAVNDIETIASIFSEGLFTIASDVLKMVVILGVMFYKSWELTLISISIMPILIYATRVFQRAMKGAFEEVRNQVANLNTFVQERITGMKIVQIFAREETEYKRFVEINEEHKKAWIKTVWYNSIFFPIAEISGSIALGLIVWYGGLNAIADEVALSGDITLGVITAFIQLSQMLFRPLRMIADKFNTLQMGMVAANRVFGILDTKSHIADEGDIELKETRGDIEFKEVHFGYNEDEEVIKGISFSVQSGQTIALVGATGAGKSTIINLLSRFYEINGGEICIDGISIKDYTLPSLRSHIAVVLQDVFLFADTILNNITLGDETITEETVIAAAKEIGVHEFISSLPDGYHYNVKERGTMLSSGQRQLIAFLRAYVSNPSILVLDEATSSVDSYSEEMIQTATDKITKGRTSIVIAHRLATIKKASQIIVMDSGKIVEKGTHKELLKKENGFYKNLYEVQFMKEEAI</sequence>
<keyword evidence="2" id="KW-0813">Transport</keyword>
<keyword evidence="7 8" id="KW-0472">Membrane</keyword>
<dbReference type="CDD" id="cd18544">
    <property type="entry name" value="ABC_6TM_TmrA_like"/>
    <property type="match status" value="1"/>
</dbReference>
<dbReference type="AlphaFoldDB" id="A0A9X1FKX0"/>
<dbReference type="GO" id="GO:0016020">
    <property type="term" value="C:membrane"/>
    <property type="evidence" value="ECO:0007669"/>
    <property type="project" value="UniProtKB-SubCell"/>
</dbReference>
<dbReference type="EMBL" id="JAHWDP010000001">
    <property type="protein sequence ID" value="MBW2936551.1"/>
    <property type="molecule type" value="Genomic_DNA"/>
</dbReference>
<evidence type="ECO:0000259" key="9">
    <source>
        <dbReference type="PROSITE" id="PS50893"/>
    </source>
</evidence>
<organism evidence="11 12">
    <name type="scientific">Halomarinibacterium sedimenti</name>
    <dbReference type="NCBI Taxonomy" id="2857106"/>
    <lineage>
        <taxon>Bacteria</taxon>
        <taxon>Pseudomonadati</taxon>
        <taxon>Bacteroidota</taxon>
        <taxon>Flavobacteriia</taxon>
        <taxon>Flavobacteriales</taxon>
        <taxon>Flavobacteriaceae</taxon>
        <taxon>Halomarinibacterium</taxon>
    </lineage>
</organism>
<feature type="domain" description="ABC transmembrane type-1" evidence="10">
    <location>
        <begin position="30"/>
        <end position="317"/>
    </location>
</feature>
<evidence type="ECO:0000256" key="4">
    <source>
        <dbReference type="ARBA" id="ARBA00022741"/>
    </source>
</evidence>
<dbReference type="InterPro" id="IPR011527">
    <property type="entry name" value="ABC1_TM_dom"/>
</dbReference>
<evidence type="ECO:0000256" key="8">
    <source>
        <dbReference type="SAM" id="Phobius"/>
    </source>
</evidence>
<dbReference type="GO" id="GO:0005524">
    <property type="term" value="F:ATP binding"/>
    <property type="evidence" value="ECO:0007669"/>
    <property type="project" value="UniProtKB-KW"/>
</dbReference>
<keyword evidence="4" id="KW-0547">Nucleotide-binding</keyword>
<gene>
    <name evidence="11" type="ORF">KXJ69_00445</name>
</gene>
<evidence type="ECO:0000256" key="1">
    <source>
        <dbReference type="ARBA" id="ARBA00004141"/>
    </source>
</evidence>
<protein>
    <submittedName>
        <fullName evidence="11">ABC transporter ATP-binding protein/permease</fullName>
    </submittedName>
</protein>
<dbReference type="Proteomes" id="UP001138686">
    <property type="component" value="Unassembled WGS sequence"/>
</dbReference>
<dbReference type="Pfam" id="PF00005">
    <property type="entry name" value="ABC_tran"/>
    <property type="match status" value="1"/>
</dbReference>
<evidence type="ECO:0000256" key="2">
    <source>
        <dbReference type="ARBA" id="ARBA00022448"/>
    </source>
</evidence>
<dbReference type="FunFam" id="3.40.50.300:FF:000287">
    <property type="entry name" value="Multidrug ABC transporter ATP-binding protein"/>
    <property type="match status" value="1"/>
</dbReference>
<dbReference type="InterPro" id="IPR003593">
    <property type="entry name" value="AAA+_ATPase"/>
</dbReference>
<feature type="transmembrane region" description="Helical" evidence="8">
    <location>
        <begin position="65"/>
        <end position="89"/>
    </location>
</feature>
<dbReference type="GO" id="GO:0015421">
    <property type="term" value="F:ABC-type oligopeptide transporter activity"/>
    <property type="evidence" value="ECO:0007669"/>
    <property type="project" value="TreeGrafter"/>
</dbReference>
<accession>A0A9X1FKX0</accession>
<dbReference type="PANTHER" id="PTHR43394:SF1">
    <property type="entry name" value="ATP-BINDING CASSETTE SUB-FAMILY B MEMBER 10, MITOCHONDRIAL"/>
    <property type="match status" value="1"/>
</dbReference>
<name>A0A9X1FKX0_9FLAO</name>
<dbReference type="InterPro" id="IPR017871">
    <property type="entry name" value="ABC_transporter-like_CS"/>
</dbReference>
<feature type="transmembrane region" description="Helical" evidence="8">
    <location>
        <begin position="168"/>
        <end position="186"/>
    </location>
</feature>
<keyword evidence="3 8" id="KW-0812">Transmembrane</keyword>
<dbReference type="RefSeq" id="WP_219050366.1">
    <property type="nucleotide sequence ID" value="NZ_JAHWDP010000001.1"/>
</dbReference>
<evidence type="ECO:0000256" key="6">
    <source>
        <dbReference type="ARBA" id="ARBA00022989"/>
    </source>
</evidence>
<dbReference type="InterPro" id="IPR003439">
    <property type="entry name" value="ABC_transporter-like_ATP-bd"/>
</dbReference>
<dbReference type="SMART" id="SM00382">
    <property type="entry name" value="AAA"/>
    <property type="match status" value="1"/>
</dbReference>
<dbReference type="CDD" id="cd03254">
    <property type="entry name" value="ABCC_Glucan_exporter_like"/>
    <property type="match status" value="1"/>
</dbReference>
<evidence type="ECO:0000256" key="3">
    <source>
        <dbReference type="ARBA" id="ARBA00022692"/>
    </source>
</evidence>
<feature type="transmembrane region" description="Helical" evidence="8">
    <location>
        <begin position="282"/>
        <end position="302"/>
    </location>
</feature>
<dbReference type="PROSITE" id="PS50893">
    <property type="entry name" value="ABC_TRANSPORTER_2"/>
    <property type="match status" value="1"/>
</dbReference>
<feature type="transmembrane region" description="Helical" evidence="8">
    <location>
        <begin position="246"/>
        <end position="270"/>
    </location>
</feature>
<evidence type="ECO:0000256" key="7">
    <source>
        <dbReference type="ARBA" id="ARBA00023136"/>
    </source>
</evidence>
<dbReference type="PANTHER" id="PTHR43394">
    <property type="entry name" value="ATP-DEPENDENT PERMEASE MDL1, MITOCHONDRIAL"/>
    <property type="match status" value="1"/>
</dbReference>
<dbReference type="Pfam" id="PF00664">
    <property type="entry name" value="ABC_membrane"/>
    <property type="match status" value="1"/>
</dbReference>
<dbReference type="PROSITE" id="PS00211">
    <property type="entry name" value="ABC_TRANSPORTER_1"/>
    <property type="match status" value="1"/>
</dbReference>
<keyword evidence="5 11" id="KW-0067">ATP-binding</keyword>
<evidence type="ECO:0000256" key="5">
    <source>
        <dbReference type="ARBA" id="ARBA00022840"/>
    </source>
</evidence>
<evidence type="ECO:0000313" key="12">
    <source>
        <dbReference type="Proteomes" id="UP001138686"/>
    </source>
</evidence>
<comment type="caution">
    <text evidence="11">The sequence shown here is derived from an EMBL/GenBank/DDBJ whole genome shotgun (WGS) entry which is preliminary data.</text>
</comment>
<dbReference type="PROSITE" id="PS50929">
    <property type="entry name" value="ABC_TM1F"/>
    <property type="match status" value="1"/>
</dbReference>
<keyword evidence="12" id="KW-1185">Reference proteome</keyword>
<evidence type="ECO:0000259" key="10">
    <source>
        <dbReference type="PROSITE" id="PS50929"/>
    </source>
</evidence>
<feature type="domain" description="ABC transporter" evidence="9">
    <location>
        <begin position="350"/>
        <end position="584"/>
    </location>
</feature>
<evidence type="ECO:0000313" key="11">
    <source>
        <dbReference type="EMBL" id="MBW2936551.1"/>
    </source>
</evidence>
<comment type="subcellular location">
    <subcellularLocation>
        <location evidence="1">Membrane</location>
        <topology evidence="1">Multi-pass membrane protein</topology>
    </subcellularLocation>
</comment>
<feature type="transmembrane region" description="Helical" evidence="8">
    <location>
        <begin position="26"/>
        <end position="45"/>
    </location>
</feature>
<dbReference type="InterPro" id="IPR039421">
    <property type="entry name" value="Type_1_exporter"/>
</dbReference>
<proteinExistence type="predicted"/>
<reference evidence="11" key="1">
    <citation type="submission" date="2021-07" db="EMBL/GenBank/DDBJ databases">
        <title>Aureisphaera sp. CAU 1614 isolated from sea sediment.</title>
        <authorList>
            <person name="Kim W."/>
        </authorList>
    </citation>
    <scope>NUCLEOTIDE SEQUENCE</scope>
    <source>
        <strain evidence="11">CAU 1614</strain>
    </source>
</reference>
<keyword evidence="6 8" id="KW-1133">Transmembrane helix</keyword>
<dbReference type="GO" id="GO:0016887">
    <property type="term" value="F:ATP hydrolysis activity"/>
    <property type="evidence" value="ECO:0007669"/>
    <property type="project" value="InterPro"/>
</dbReference>